<dbReference type="Proteomes" id="UP000678393">
    <property type="component" value="Unassembled WGS sequence"/>
</dbReference>
<name>A0A8S3Z5P4_9EUPU</name>
<evidence type="ECO:0000313" key="2">
    <source>
        <dbReference type="Proteomes" id="UP000678393"/>
    </source>
</evidence>
<proteinExistence type="predicted"/>
<comment type="caution">
    <text evidence="1">The sequence shown here is derived from an EMBL/GenBank/DDBJ whole genome shotgun (WGS) entry which is preliminary data.</text>
</comment>
<accession>A0A8S3Z5P4</accession>
<dbReference type="EMBL" id="CAJHNH020001779">
    <property type="protein sequence ID" value="CAG5124459.1"/>
    <property type="molecule type" value="Genomic_DNA"/>
</dbReference>
<organism evidence="1 2">
    <name type="scientific">Candidula unifasciata</name>
    <dbReference type="NCBI Taxonomy" id="100452"/>
    <lineage>
        <taxon>Eukaryota</taxon>
        <taxon>Metazoa</taxon>
        <taxon>Spiralia</taxon>
        <taxon>Lophotrochozoa</taxon>
        <taxon>Mollusca</taxon>
        <taxon>Gastropoda</taxon>
        <taxon>Heterobranchia</taxon>
        <taxon>Euthyneura</taxon>
        <taxon>Panpulmonata</taxon>
        <taxon>Eupulmonata</taxon>
        <taxon>Stylommatophora</taxon>
        <taxon>Helicina</taxon>
        <taxon>Helicoidea</taxon>
        <taxon>Geomitridae</taxon>
        <taxon>Candidula</taxon>
    </lineage>
</organism>
<keyword evidence="2" id="KW-1185">Reference proteome</keyword>
<gene>
    <name evidence="1" type="ORF">CUNI_LOCUS10017</name>
</gene>
<reference evidence="1" key="1">
    <citation type="submission" date="2021-04" db="EMBL/GenBank/DDBJ databases">
        <authorList>
            <consortium name="Molecular Ecology Group"/>
        </authorList>
    </citation>
    <scope>NUCLEOTIDE SEQUENCE</scope>
</reference>
<dbReference type="AlphaFoldDB" id="A0A8S3Z5P4"/>
<sequence length="165" mass="18535">MMLTDSLTWIADRPEFMQEVCSLVECIITKFVQPASSGQFQNCSQRKVLMKMLLIFMKGKTVALLCCILDSLVESVEMFCQKLKASQLHGVAVDPDLFESGYYIISCLELAMKTWAEDNPVPASILLEAQEKLDQALLQIAHYFPLVAQALSRVTSLIEAILQNR</sequence>
<evidence type="ECO:0000313" key="1">
    <source>
        <dbReference type="EMBL" id="CAG5124459.1"/>
    </source>
</evidence>
<protein>
    <submittedName>
        <fullName evidence="1">Uncharacterized protein</fullName>
    </submittedName>
</protein>
<dbReference type="OrthoDB" id="6351423at2759"/>